<proteinExistence type="inferred from homology"/>
<feature type="domain" description="Endoribonuclease YicC-like N-terminal" evidence="6">
    <location>
        <begin position="2"/>
        <end position="156"/>
    </location>
</feature>
<keyword evidence="9" id="KW-1185">Reference proteome</keyword>
<reference evidence="8 9" key="1">
    <citation type="submission" date="2019-11" db="EMBL/GenBank/DDBJ databases">
        <title>Bacillus lacus genome.</title>
        <authorList>
            <person name="Allen C.J."/>
            <person name="Newman J.D."/>
        </authorList>
    </citation>
    <scope>NUCLEOTIDE SEQUENCE [LARGE SCALE GENOMIC DNA]</scope>
    <source>
        <strain evidence="8 9">KCTC 33946</strain>
    </source>
</reference>
<dbReference type="OrthoDB" id="9771229at2"/>
<evidence type="ECO:0000313" key="9">
    <source>
        <dbReference type="Proteomes" id="UP000448867"/>
    </source>
</evidence>
<keyword evidence="3" id="KW-0255">Endonuclease</keyword>
<dbReference type="Pfam" id="PF08340">
    <property type="entry name" value="YicC-like_C"/>
    <property type="match status" value="1"/>
</dbReference>
<dbReference type="EMBL" id="WKKI01000032">
    <property type="protein sequence ID" value="MRX73344.1"/>
    <property type="molecule type" value="Genomic_DNA"/>
</dbReference>
<organism evidence="8 9">
    <name type="scientific">Metabacillus lacus</name>
    <dbReference type="NCBI Taxonomy" id="1983721"/>
    <lineage>
        <taxon>Bacteria</taxon>
        <taxon>Bacillati</taxon>
        <taxon>Bacillota</taxon>
        <taxon>Bacilli</taxon>
        <taxon>Bacillales</taxon>
        <taxon>Bacillaceae</taxon>
        <taxon>Metabacillus</taxon>
    </lineage>
</organism>
<accession>A0A7X2J142</accession>
<dbReference type="InterPro" id="IPR013527">
    <property type="entry name" value="YicC-like_N"/>
</dbReference>
<evidence type="ECO:0000256" key="2">
    <source>
        <dbReference type="ARBA" id="ARBA00022722"/>
    </source>
</evidence>
<dbReference type="PANTHER" id="PTHR30636:SF3">
    <property type="entry name" value="UPF0701 PROTEIN YICC"/>
    <property type="match status" value="1"/>
</dbReference>
<feature type="domain" description="Endoribonuclease YicC-like C-terminal" evidence="7">
    <location>
        <begin position="173"/>
        <end position="291"/>
    </location>
</feature>
<evidence type="ECO:0000313" key="8">
    <source>
        <dbReference type="EMBL" id="MRX73344.1"/>
    </source>
</evidence>
<keyword evidence="2" id="KW-0540">Nuclease</keyword>
<evidence type="ECO:0000256" key="4">
    <source>
        <dbReference type="ARBA" id="ARBA00022801"/>
    </source>
</evidence>
<dbReference type="GO" id="GO:0016787">
    <property type="term" value="F:hydrolase activity"/>
    <property type="evidence" value="ECO:0007669"/>
    <property type="project" value="UniProtKB-KW"/>
</dbReference>
<name>A0A7X2J142_9BACI</name>
<dbReference type="AlphaFoldDB" id="A0A7X2J142"/>
<evidence type="ECO:0000256" key="3">
    <source>
        <dbReference type="ARBA" id="ARBA00022759"/>
    </source>
</evidence>
<comment type="caution">
    <text evidence="8">The sequence shown here is derived from an EMBL/GenBank/DDBJ whole genome shotgun (WGS) entry which is preliminary data.</text>
</comment>
<evidence type="ECO:0000259" key="7">
    <source>
        <dbReference type="Pfam" id="PF08340"/>
    </source>
</evidence>
<dbReference type="NCBIfam" id="TIGR00255">
    <property type="entry name" value="YicC/YloC family endoribonuclease"/>
    <property type="match status" value="1"/>
</dbReference>
<dbReference type="GO" id="GO:0004521">
    <property type="term" value="F:RNA endonuclease activity"/>
    <property type="evidence" value="ECO:0007669"/>
    <property type="project" value="InterPro"/>
</dbReference>
<evidence type="ECO:0000256" key="1">
    <source>
        <dbReference type="ARBA" id="ARBA00001968"/>
    </source>
</evidence>
<dbReference type="Pfam" id="PF03755">
    <property type="entry name" value="YicC-like_N"/>
    <property type="match status" value="1"/>
</dbReference>
<evidence type="ECO:0000259" key="6">
    <source>
        <dbReference type="Pfam" id="PF03755"/>
    </source>
</evidence>
<keyword evidence="4" id="KW-0378">Hydrolase</keyword>
<sequence length="291" mass="33179">MISSMTGYGRSDISADHISVFAEIKTVNHRFSEISLRIPRQLMPIEDKIKKVIAGKIQRGRIEVYITVEGEQPASRKVSTDWELADSYIDTLKEMKQRYGIQSPLDLSHILQFPQIIEFKEAADVHEGLEVLTLNAVSQAADSVVLMRRTEGAQLQKDLLLRLSEMEQSTKDIAELAPRVVEAYRERLSRRLEEFLGNAVDENRLLTEAAIFADRADITEELIRLQSHVQQFQETLHWSEPVGRKLDFIVQEMNREANTIGSKANDNSISSLVVHLKSIIEKVKEQVQNIE</sequence>
<protein>
    <submittedName>
        <fullName evidence="8">YicC family protein</fullName>
    </submittedName>
</protein>
<comment type="similarity">
    <text evidence="5">Belongs to the YicC/YloC family.</text>
</comment>
<dbReference type="Proteomes" id="UP000448867">
    <property type="component" value="Unassembled WGS sequence"/>
</dbReference>
<dbReference type="PANTHER" id="PTHR30636">
    <property type="entry name" value="UPF0701 PROTEIN YICC"/>
    <property type="match status" value="1"/>
</dbReference>
<dbReference type="InterPro" id="IPR005229">
    <property type="entry name" value="YicC/YloC-like"/>
</dbReference>
<gene>
    <name evidence="8" type="ORF">GJU40_14440</name>
</gene>
<dbReference type="RefSeq" id="WP_154308811.1">
    <property type="nucleotide sequence ID" value="NZ_WKKI01000032.1"/>
</dbReference>
<comment type="cofactor">
    <cofactor evidence="1">
        <name>a divalent metal cation</name>
        <dbReference type="ChEBI" id="CHEBI:60240"/>
    </cofactor>
</comment>
<dbReference type="InterPro" id="IPR013551">
    <property type="entry name" value="YicC-like_C"/>
</dbReference>
<evidence type="ECO:0000256" key="5">
    <source>
        <dbReference type="ARBA" id="ARBA00035648"/>
    </source>
</evidence>